<evidence type="ECO:0000313" key="3">
    <source>
        <dbReference type="Proteomes" id="UP000477680"/>
    </source>
</evidence>
<accession>A0A6C0TZZ9</accession>
<dbReference type="KEGG" id="kim:G3T16_07925"/>
<dbReference type="GO" id="GO:0004040">
    <property type="term" value="F:amidase activity"/>
    <property type="evidence" value="ECO:0007669"/>
    <property type="project" value="UniProtKB-EC"/>
</dbReference>
<keyword evidence="2" id="KW-0378">Hydrolase</keyword>
<evidence type="ECO:0000313" key="2">
    <source>
        <dbReference type="EMBL" id="QIB65336.1"/>
    </source>
</evidence>
<organism evidence="2 3">
    <name type="scientific">Kineobactrum salinum</name>
    <dbReference type="NCBI Taxonomy" id="2708301"/>
    <lineage>
        <taxon>Bacteria</taxon>
        <taxon>Pseudomonadati</taxon>
        <taxon>Pseudomonadota</taxon>
        <taxon>Gammaproteobacteria</taxon>
        <taxon>Cellvibrionales</taxon>
        <taxon>Halieaceae</taxon>
        <taxon>Kineobactrum</taxon>
    </lineage>
</organism>
<dbReference type="NCBIfam" id="NF004816">
    <property type="entry name" value="PRK06170.1"/>
    <property type="match status" value="1"/>
</dbReference>
<protein>
    <submittedName>
        <fullName evidence="2">Amidase</fullName>
        <ecNumber evidence="2">3.5.1.4</ecNumber>
    </submittedName>
</protein>
<evidence type="ECO:0000259" key="1">
    <source>
        <dbReference type="Pfam" id="PF01425"/>
    </source>
</evidence>
<dbReference type="SUPFAM" id="SSF75304">
    <property type="entry name" value="Amidase signature (AS) enzymes"/>
    <property type="match status" value="1"/>
</dbReference>
<dbReference type="PANTHER" id="PTHR43372:SF4">
    <property type="entry name" value="FATTY-ACID AMIDE HYDROLASE 2"/>
    <property type="match status" value="1"/>
</dbReference>
<dbReference type="EC" id="3.5.1.4" evidence="2"/>
<dbReference type="GO" id="GO:0012505">
    <property type="term" value="C:endomembrane system"/>
    <property type="evidence" value="ECO:0007669"/>
    <property type="project" value="TreeGrafter"/>
</dbReference>
<dbReference type="RefSeq" id="WP_163494575.1">
    <property type="nucleotide sequence ID" value="NZ_CP048711.1"/>
</dbReference>
<dbReference type="Gene3D" id="3.90.1300.10">
    <property type="entry name" value="Amidase signature (AS) domain"/>
    <property type="match status" value="1"/>
</dbReference>
<dbReference type="InterPro" id="IPR052739">
    <property type="entry name" value="FAAH2"/>
</dbReference>
<dbReference type="Proteomes" id="UP000477680">
    <property type="component" value="Chromosome"/>
</dbReference>
<keyword evidence="3" id="KW-1185">Reference proteome</keyword>
<proteinExistence type="predicted"/>
<sequence>MQILYRSAFAIARDIKAGVLSSVEVLDFFLGRVARFNGEINAVVALDEARARERALAADAAAARGEDWGPLHGVPLTIKDAFCTEGLVTVGGSAAHRDHIPTRNAAAVQRYLDAGAIVFGKTNVPFMSGDVQTFNEVYGVTRNPWNPARTCGGSSGGAAAALAAGLTPLELGSDIGGSIRVPSHFNGIFGHKSSQGIVSLAGHLPPGEDVLAEPDLSVAGPLAICVDDLEQALNLLLGPSAQDAPAWRLTLPPAGFTEASGLRVAVWADDPFCPVDSEVLRCVNTVAGTLQHIGAHVDLEARPDIDPEANHHNFMQLMMAVIAETIPEELCELSREMVAGADPEDMTEPLLQMRGLALRHSEWLRQNELRLQARAAWTAFFEDFDVLICPCAPIAAFPPDHSPVMHERSLSVSAEQRPYTDMLRWPGLTLNAGLPATMVPAGLTLDGLPVGVQIVSRYLGDRNTLAAARLLERHHRAFTAPPGYGL</sequence>
<dbReference type="AlphaFoldDB" id="A0A6C0TZZ9"/>
<feature type="domain" description="Amidase" evidence="1">
    <location>
        <begin position="24"/>
        <end position="465"/>
    </location>
</feature>
<dbReference type="InterPro" id="IPR023631">
    <property type="entry name" value="Amidase_dom"/>
</dbReference>
<dbReference type="InterPro" id="IPR036928">
    <property type="entry name" value="AS_sf"/>
</dbReference>
<reference evidence="2 3" key="1">
    <citation type="submission" date="2020-02" db="EMBL/GenBank/DDBJ databases">
        <title>Genome sequencing for Kineobactrum sp. M2.</title>
        <authorList>
            <person name="Park S.-J."/>
        </authorList>
    </citation>
    <scope>NUCLEOTIDE SEQUENCE [LARGE SCALE GENOMIC DNA]</scope>
    <source>
        <strain evidence="2 3">M2</strain>
    </source>
</reference>
<name>A0A6C0TZZ9_9GAMM</name>
<gene>
    <name evidence="2" type="ORF">G3T16_07925</name>
</gene>
<dbReference type="PANTHER" id="PTHR43372">
    <property type="entry name" value="FATTY-ACID AMIDE HYDROLASE"/>
    <property type="match status" value="1"/>
</dbReference>
<dbReference type="Pfam" id="PF01425">
    <property type="entry name" value="Amidase"/>
    <property type="match status" value="1"/>
</dbReference>
<dbReference type="EMBL" id="CP048711">
    <property type="protein sequence ID" value="QIB65336.1"/>
    <property type="molecule type" value="Genomic_DNA"/>
</dbReference>